<dbReference type="GO" id="GO:0015431">
    <property type="term" value="F:ABC-type glutathione S-conjugate transporter activity"/>
    <property type="evidence" value="ECO:0007669"/>
    <property type="project" value="UniProtKB-EC"/>
</dbReference>
<feature type="domain" description="ABC transmembrane type-1" evidence="16">
    <location>
        <begin position="333"/>
        <end position="611"/>
    </location>
</feature>
<feature type="transmembrane region" description="Helical" evidence="14">
    <location>
        <begin position="178"/>
        <end position="198"/>
    </location>
</feature>
<feature type="domain" description="ABC transporter" evidence="15">
    <location>
        <begin position="1305"/>
        <end position="1539"/>
    </location>
</feature>
<gene>
    <name evidence="17" type="ORF">HUG17_0774</name>
</gene>
<comment type="subcellular location">
    <subcellularLocation>
        <location evidence="1">Vacuole membrane</location>
        <topology evidence="1">Multi-pass membrane protein</topology>
    </subcellularLocation>
</comment>
<dbReference type="FunFam" id="3.40.50.300:FF:000074">
    <property type="entry name" value="Multidrug resistance-associated protein 5 isoform 1"/>
    <property type="match status" value="1"/>
</dbReference>
<evidence type="ECO:0000256" key="2">
    <source>
        <dbReference type="ARBA" id="ARBA00009726"/>
    </source>
</evidence>
<dbReference type="Pfam" id="PF00664">
    <property type="entry name" value="ABC_membrane"/>
    <property type="match status" value="2"/>
</dbReference>
<comment type="caution">
    <text evidence="17">The sequence shown here is derived from an EMBL/GenBank/DDBJ whole genome shotgun (WGS) entry which is preliminary data.</text>
</comment>
<dbReference type="SUPFAM" id="SSF52540">
    <property type="entry name" value="P-loop containing nucleoside triphosphate hydrolases"/>
    <property type="match status" value="2"/>
</dbReference>
<feature type="transmembrane region" description="Helical" evidence="14">
    <location>
        <begin position="1119"/>
        <end position="1139"/>
    </location>
</feature>
<dbReference type="FunFam" id="1.20.1560.10:FF:000020">
    <property type="entry name" value="ABC metal ion transporter"/>
    <property type="match status" value="1"/>
</dbReference>
<evidence type="ECO:0000256" key="1">
    <source>
        <dbReference type="ARBA" id="ARBA00004128"/>
    </source>
</evidence>
<dbReference type="FunFam" id="1.20.1560.10:FF:000001">
    <property type="entry name" value="ATP-binding cassette subfamily C member 1"/>
    <property type="match status" value="1"/>
</dbReference>
<evidence type="ECO:0000259" key="16">
    <source>
        <dbReference type="PROSITE" id="PS50929"/>
    </source>
</evidence>
<dbReference type="InterPro" id="IPR003593">
    <property type="entry name" value="AAA+_ATPase"/>
</dbReference>
<dbReference type="CDD" id="cd03244">
    <property type="entry name" value="ABCC_MRP_domain2"/>
    <property type="match status" value="1"/>
</dbReference>
<evidence type="ECO:0000256" key="10">
    <source>
        <dbReference type="ARBA" id="ARBA00023136"/>
    </source>
</evidence>
<evidence type="ECO:0000256" key="5">
    <source>
        <dbReference type="ARBA" id="ARBA00022692"/>
    </source>
</evidence>
<keyword evidence="4" id="KW-0926">Vacuole</keyword>
<protein>
    <recommendedName>
        <fullName evidence="11">ABC-type glutathione-S-conjugate transporter</fullName>
        <ecNumber evidence="11">7.6.2.3</ecNumber>
    </recommendedName>
</protein>
<feature type="transmembrane region" description="Helical" evidence="14">
    <location>
        <begin position="117"/>
        <end position="139"/>
    </location>
</feature>
<comment type="catalytic activity">
    <reaction evidence="12">
        <text>leukotriene C4(in) + ATP + H2O = leukotriene C4(out) + ADP + phosphate + H(+)</text>
        <dbReference type="Rhea" id="RHEA:38963"/>
        <dbReference type="ChEBI" id="CHEBI:15377"/>
        <dbReference type="ChEBI" id="CHEBI:15378"/>
        <dbReference type="ChEBI" id="CHEBI:30616"/>
        <dbReference type="ChEBI" id="CHEBI:43474"/>
        <dbReference type="ChEBI" id="CHEBI:57973"/>
        <dbReference type="ChEBI" id="CHEBI:456216"/>
    </reaction>
    <physiologicalReaction direction="left-to-right" evidence="12">
        <dbReference type="Rhea" id="RHEA:38964"/>
    </physiologicalReaction>
</comment>
<feature type="transmembrane region" description="Helical" evidence="14">
    <location>
        <begin position="1092"/>
        <end position="1113"/>
    </location>
</feature>
<dbReference type="FunFam" id="3.40.50.300:FF:000997">
    <property type="entry name" value="Multidrug resistance-associated protein 1"/>
    <property type="match status" value="1"/>
</dbReference>
<feature type="transmembrane region" description="Helical" evidence="14">
    <location>
        <begin position="83"/>
        <end position="105"/>
    </location>
</feature>
<feature type="transmembrane region" description="Helical" evidence="14">
    <location>
        <begin position="151"/>
        <end position="172"/>
    </location>
</feature>
<dbReference type="CDD" id="cd03250">
    <property type="entry name" value="ABCC_MRP_domain1"/>
    <property type="match status" value="1"/>
</dbReference>
<dbReference type="InterPro" id="IPR036640">
    <property type="entry name" value="ABC1_TM_sf"/>
</dbReference>
<dbReference type="CDD" id="cd18595">
    <property type="entry name" value="ABC_6TM_MRP1_2_3_6_D1_like"/>
    <property type="match status" value="1"/>
</dbReference>
<dbReference type="PROSITE" id="PS50893">
    <property type="entry name" value="ABC_TRANSPORTER_2"/>
    <property type="match status" value="2"/>
</dbReference>
<feature type="domain" description="ABC transporter" evidence="15">
    <location>
        <begin position="642"/>
        <end position="875"/>
    </location>
</feature>
<dbReference type="OrthoDB" id="6501367at2759"/>
<dbReference type="PANTHER" id="PTHR24223">
    <property type="entry name" value="ATP-BINDING CASSETTE SUB-FAMILY C"/>
    <property type="match status" value="1"/>
</dbReference>
<dbReference type="Gene3D" id="1.20.1560.10">
    <property type="entry name" value="ABC transporter type 1, transmembrane domain"/>
    <property type="match status" value="2"/>
</dbReference>
<dbReference type="GO" id="GO:0005524">
    <property type="term" value="F:ATP binding"/>
    <property type="evidence" value="ECO:0007669"/>
    <property type="project" value="UniProtKB-KW"/>
</dbReference>
<dbReference type="InterPro" id="IPR050173">
    <property type="entry name" value="ABC_transporter_C-like"/>
</dbReference>
<evidence type="ECO:0000256" key="12">
    <source>
        <dbReference type="ARBA" id="ARBA00047523"/>
    </source>
</evidence>
<feature type="transmembrane region" description="Helical" evidence="14">
    <location>
        <begin position="1022"/>
        <end position="1047"/>
    </location>
</feature>
<feature type="transmembrane region" description="Helical" evidence="14">
    <location>
        <begin position="364"/>
        <end position="383"/>
    </location>
</feature>
<dbReference type="SMART" id="SM00382">
    <property type="entry name" value="AAA"/>
    <property type="match status" value="2"/>
</dbReference>
<dbReference type="Proteomes" id="UP000828236">
    <property type="component" value="Unassembled WGS sequence"/>
</dbReference>
<comment type="similarity">
    <text evidence="2">Belongs to the ABC transporter superfamily. ABCC family. Conjugate transporter (TC 3.A.1.208) subfamily.</text>
</comment>
<feature type="compositionally biased region" description="Basic residues" evidence="13">
    <location>
        <begin position="883"/>
        <end position="896"/>
    </location>
</feature>
<keyword evidence="10 14" id="KW-0472">Membrane</keyword>
<accession>A0A9D4P5P2</accession>
<feature type="transmembrane region" description="Helical" evidence="14">
    <location>
        <begin position="981"/>
        <end position="1002"/>
    </location>
</feature>
<evidence type="ECO:0000256" key="3">
    <source>
        <dbReference type="ARBA" id="ARBA00022448"/>
    </source>
</evidence>
<name>A0A9D4P5P2_DERFA</name>
<feature type="transmembrane region" description="Helical" evidence="14">
    <location>
        <begin position="44"/>
        <end position="62"/>
    </location>
</feature>
<proteinExistence type="inferred from homology"/>
<evidence type="ECO:0000256" key="13">
    <source>
        <dbReference type="SAM" id="MobiDB-lite"/>
    </source>
</evidence>
<organism evidence="17">
    <name type="scientific">Dermatophagoides farinae</name>
    <name type="common">American house dust mite</name>
    <dbReference type="NCBI Taxonomy" id="6954"/>
    <lineage>
        <taxon>Eukaryota</taxon>
        <taxon>Metazoa</taxon>
        <taxon>Ecdysozoa</taxon>
        <taxon>Arthropoda</taxon>
        <taxon>Chelicerata</taxon>
        <taxon>Arachnida</taxon>
        <taxon>Acari</taxon>
        <taxon>Acariformes</taxon>
        <taxon>Sarcoptiformes</taxon>
        <taxon>Astigmata</taxon>
        <taxon>Psoroptidia</taxon>
        <taxon>Analgoidea</taxon>
        <taxon>Pyroglyphidae</taxon>
        <taxon>Dermatophagoidinae</taxon>
        <taxon>Dermatophagoides</taxon>
    </lineage>
</organism>
<evidence type="ECO:0000256" key="14">
    <source>
        <dbReference type="SAM" id="Phobius"/>
    </source>
</evidence>
<feature type="transmembrane region" description="Helical" evidence="14">
    <location>
        <begin position="585"/>
        <end position="614"/>
    </location>
</feature>
<dbReference type="GO" id="GO:0005774">
    <property type="term" value="C:vacuolar membrane"/>
    <property type="evidence" value="ECO:0007669"/>
    <property type="project" value="UniProtKB-SubCell"/>
</dbReference>
<dbReference type="InterPro" id="IPR011527">
    <property type="entry name" value="ABC1_TM_dom"/>
</dbReference>
<keyword evidence="8" id="KW-0067">ATP-binding</keyword>
<evidence type="ECO:0000313" key="17">
    <source>
        <dbReference type="EMBL" id="KAH7645236.1"/>
    </source>
</evidence>
<keyword evidence="6" id="KW-0677">Repeat</keyword>
<keyword evidence="3" id="KW-0813">Transport</keyword>
<dbReference type="GO" id="GO:0016887">
    <property type="term" value="F:ATP hydrolysis activity"/>
    <property type="evidence" value="ECO:0007669"/>
    <property type="project" value="InterPro"/>
</dbReference>
<feature type="transmembrane region" description="Helical" evidence="14">
    <location>
        <begin position="441"/>
        <end position="462"/>
    </location>
</feature>
<dbReference type="InterPro" id="IPR027417">
    <property type="entry name" value="P-loop_NTPase"/>
</dbReference>
<evidence type="ECO:0000259" key="15">
    <source>
        <dbReference type="PROSITE" id="PS50893"/>
    </source>
</evidence>
<dbReference type="InterPro" id="IPR003439">
    <property type="entry name" value="ABC_transporter-like_ATP-bd"/>
</dbReference>
<reference evidence="17" key="2">
    <citation type="journal article" date="2021" name="World Allergy Organ. J.">
        <title>Chromosome-level assembly of Dermatophagoides farinae genome and transcriptome reveals two novel allergens Der f 37 and Der f 39.</title>
        <authorList>
            <person name="Chen J."/>
            <person name="Cai Z."/>
            <person name="Fan D."/>
            <person name="Hu J."/>
            <person name="Hou Y."/>
            <person name="He Y."/>
            <person name="Zhang Z."/>
            <person name="Zhao Z."/>
            <person name="Gao P."/>
            <person name="Hu W."/>
            <person name="Sun J."/>
            <person name="Li J."/>
            <person name="Ji K."/>
        </authorList>
    </citation>
    <scope>NUCLEOTIDE SEQUENCE</scope>
    <source>
        <strain evidence="17">JKM2019</strain>
    </source>
</reference>
<dbReference type="PROSITE" id="PS50929">
    <property type="entry name" value="ABC_TM1F"/>
    <property type="match status" value="2"/>
</dbReference>
<evidence type="ECO:0000256" key="7">
    <source>
        <dbReference type="ARBA" id="ARBA00022741"/>
    </source>
</evidence>
<dbReference type="Gene3D" id="3.40.50.300">
    <property type="entry name" value="P-loop containing nucleotide triphosphate hydrolases"/>
    <property type="match status" value="2"/>
</dbReference>
<evidence type="ECO:0000256" key="6">
    <source>
        <dbReference type="ARBA" id="ARBA00022737"/>
    </source>
</evidence>
<evidence type="ECO:0000256" key="9">
    <source>
        <dbReference type="ARBA" id="ARBA00022989"/>
    </source>
</evidence>
<keyword evidence="9 14" id="KW-1133">Transmembrane helix</keyword>
<dbReference type="SUPFAM" id="SSF90123">
    <property type="entry name" value="ABC transporter transmembrane region"/>
    <property type="match status" value="2"/>
</dbReference>
<dbReference type="EC" id="7.6.2.3" evidence="11"/>
<dbReference type="EMBL" id="SDOV01000001">
    <property type="protein sequence ID" value="KAH7645236.1"/>
    <property type="molecule type" value="Genomic_DNA"/>
</dbReference>
<evidence type="ECO:0000256" key="4">
    <source>
        <dbReference type="ARBA" id="ARBA00022554"/>
    </source>
</evidence>
<dbReference type="GO" id="GO:0000323">
    <property type="term" value="C:lytic vacuole"/>
    <property type="evidence" value="ECO:0007669"/>
    <property type="project" value="UniProtKB-ARBA"/>
</dbReference>
<evidence type="ECO:0000256" key="8">
    <source>
        <dbReference type="ARBA" id="ARBA00022840"/>
    </source>
</evidence>
<feature type="transmembrane region" description="Helical" evidence="14">
    <location>
        <begin position="546"/>
        <end position="573"/>
    </location>
</feature>
<dbReference type="Pfam" id="PF00005">
    <property type="entry name" value="ABC_tran"/>
    <property type="match status" value="2"/>
</dbReference>
<evidence type="ECO:0000256" key="11">
    <source>
        <dbReference type="ARBA" id="ARBA00024220"/>
    </source>
</evidence>
<feature type="compositionally biased region" description="Basic residues" evidence="13">
    <location>
        <begin position="903"/>
        <end position="912"/>
    </location>
</feature>
<reference evidence="17" key="1">
    <citation type="submission" date="2020-06" db="EMBL/GenBank/DDBJ databases">
        <authorList>
            <person name="Ji K."/>
            <person name="Li J."/>
        </authorList>
    </citation>
    <scope>NUCLEOTIDE SEQUENCE</scope>
    <source>
        <strain evidence="17">JKM2019</strain>
        <tissue evidence="17">Whole body</tissue>
    </source>
</reference>
<feature type="region of interest" description="Disordered" evidence="13">
    <location>
        <begin position="882"/>
        <end position="912"/>
    </location>
</feature>
<feature type="transmembrane region" description="Helical" evidence="14">
    <location>
        <begin position="468"/>
        <end position="487"/>
    </location>
</feature>
<feature type="transmembrane region" description="Helical" evidence="14">
    <location>
        <begin position="325"/>
        <end position="344"/>
    </location>
</feature>
<feature type="domain" description="ABC transmembrane type-1" evidence="16">
    <location>
        <begin position="983"/>
        <end position="1267"/>
    </location>
</feature>
<dbReference type="PANTHER" id="PTHR24223:SF443">
    <property type="entry name" value="MULTIDRUG-RESISTANCE LIKE PROTEIN 1, ISOFORM I"/>
    <property type="match status" value="1"/>
</dbReference>
<feature type="transmembrane region" description="Helical" evidence="14">
    <location>
        <begin position="1210"/>
        <end position="1229"/>
    </location>
</feature>
<keyword evidence="5 14" id="KW-0812">Transmembrane</keyword>
<dbReference type="CDD" id="cd18603">
    <property type="entry name" value="ABC_6TM_MRP1_2_3_6_D2_like"/>
    <property type="match status" value="1"/>
</dbReference>
<sequence>MNHTSSNLNIENLFTSICKTKFWDHEQFWNTNRPSLTPCFLNTALVWPPIVFIWINLPYTIYDYRNSDRPPIPLNRFNVMRMLVAILMTIIELAHAIHVVVYRFFDDTVIDNTYVSTAHILSLWLTFSGYLLLIVYLHLQRKHGFVNGGVVWFYMLVTVVFNISTIPFALKYRPFEHWIYLPIKLSTQIMLLIFCSFSDRNPLENERKIIESKIHHCPRDSSSIPSRLIFRWFSPLVSLGWSRPLTSDDLWVSRQHDSCQYLMNLFYKFAKTNKSKQNNVESSSKQQSSIKNGQIDNCIVDDRNDEQKAHRALKCNLWTILSKMFWKYLLFPAIGRLLTDLLQLANPIILKSLIEYTTSNDTRLWHGILYSMGFFLINMMQSWSSVYQQHRFSILSLRIRSTLIGAIYRKSLVLATDSRKNYSTGDIVNLMAIDSQRFIDLVRFANFLWTSPIMIIIGFYLLYQEMGWSASGGFILMFLLIPLQGYITRKIKATQMKQMREKDQRLRAINELLNGIKVLKLYAWEKAFVQNLNQIRSIELKRIRMAGLITTMFVMVAITSPFMITFLVFAVYTKWYGMILTSKKAFVTIALFNLLRVPLSALPNMMTTLVLTIVSMKRINRFLNANELEDYVERRSLKTDAIHISQASFSWEQQQNNDDKQQPTLANIDVRIPKGRLVAIVGQVGSGKSSFLNAILGEMHKQNGSLAIDKDLRIAYVSQQAWIQNLTARENILFGQPFEQDRYDSVIKACALKTDFEMLGQGDQTEIGEKGINLSGGQKQRISIARACYSDADIFLFDDPLSAVDSHVGKHIFESVISSNQGLLREKTRILVTNALYVLPLVDEVILLKNGTIVATGSCQRLSKENEAFKELMENYHPSHAHEHQHQHHNTVKRQHSKIDDHHHHHQQRPKVLHRQFTTESLLSDTASISSISTIESLEEEEEDQKKINDNGKLIESESMETGHINWSVYKKFLNSLTKKWAILILFGYASYITSNGGANFWLSFWTDRVDREHHDHGYELWIYFGIGILQLVFISIGWCSIVMGCLRASRTLHERLLSSIVHAPMYFFDTTPLGRIMNRFSRDIDQLDNTMAMYIRMYMIHTMNVTATLFIVSFQTPIFLAFVVPFMIIYVLVQRFYVCTSRQLKRIESVSRSPIFTHFSETLNGVSTIKAYNADERFINESNQRVDRNFQCFYPCKVADCWLLIRLEFMANLLIFFASSIGILMKLINSDGNGLSGSEIGLSLSYALNITMSLNQAVRISAEVENNVVSVERIDEYINVQPEADWHKDDDDRLNENWPSNGSIQMDDYATRYRPGLDLVLKGINLQIKPGEKIGIVGRTGAGKSSLTLGLFRLIEAAQGRIMLDNVDISKLGLHKLRSRLTIIPQDPVLFMGTIRFNLDPFNQYSDQELWTCLELSHLKSFVSSLERGLDHQVSEAGDNLSVGQRQLFCLTRALLRRTNVLILDEATAAVDFETDSLIQTTIRKEFSKCTILTIAHRLNTIMDSNRVLVLDAGNIAEFDTPKSLLSNRSSIFSSLAKDAGITHYSFDSKKY</sequence>
<keyword evidence="7" id="KW-0547">Nucleotide-binding</keyword>